<feature type="region of interest" description="Disordered" evidence="3">
    <location>
        <begin position="1045"/>
        <end position="1088"/>
    </location>
</feature>
<accession>A0ABN8MJ22</accession>
<feature type="compositionally biased region" description="Basic and acidic residues" evidence="3">
    <location>
        <begin position="1076"/>
        <end position="1088"/>
    </location>
</feature>
<keyword evidence="1" id="KW-0677">Repeat</keyword>
<sequence length="1088" mass="123160">MAALLRFGAARACRILSAYGVRNTAIYQRISPSFYKENILKACHPSVSGCRYLSNDISASADPGETFENSTEGESAAEDRNRSLGWKDRPSLKRGGDFQYERQVRQLGTLVMKPVLLRVFKEILHREGGISSLQAYQVLRNCGSELLYEKPESRVELAHHFWDQFMEIGVKPDVMLYNALLSVYIQNNHNFNPLEVLEKMEKNTIEPNRTTLLLLMQGYAQKGDIAGAFKVLEFIKAAQMPLTEQVFAALITAYGFNGDRESARGVFDLMRENGLEPDLDSYTALLAMYGEAGDMDSIMKTVNEMQEKRVYPNRKVFLSVLDSLSKRGHLGPIRDLLQTPIVRTLVEGDLKDLMLAVATRGEINSAFIFLGHMAETGGGRRTPLKPEFALLKQVILSGQPIDIILVTIHELEKLGAFRNVYEDALDLTFDKKNPEITLAVLQEMLQKKLRVRTHYFYPLLAMYANNENAKGAQELVNLMGDNGFEMDGTTLRYLVKSYGNPDADDVESFINLSQDVPVSKYMLTTMASLVMTTGQLDKLQKTVEYAKQEGINLLCISDAFGQYLAKKNFDPRNAVQIVKLLDSLDATLGLSNVIVKACEKCSQREATTRVEFVTLLLKEGLNHLLESRTFTFVMSSLTQNKMTTEFYEFVRVMKESKVTLDEHHYRQLIKMMAFDGKAEAAQFCFEKAAKLAEPTDLMYSYLLLSYAHCSEGGIYARVPKDRNMKRICQLYNEMWSRGLRLTARAKGAACIAHLMMGDLEKAEEIRSTHGIGVPRYRVLSEFLKSYSKRGDVARSQELYEELKEEMKNLTMPTFVYNSLLHVYGFHGDIDSQWKIFEEMKKNNVEPNQFSYSNIIRTYLHKDDIDTALKIFQDAKEQGKFISDATCLLLLNSMARTGQLEHFESALEDIMTNRVASAYSMKWGGLLRGIVFCCLHAGKKDLALKIQLEHEVRLEIPAFVAYAENSAKRGEVDAVLNAIEFFKENDINPAALYLPLIKAYDARKDPASVKALYNKLVAEGVELDESFLQNLNHILLKYSETVPFEVPTQSSSPSETQTLDSDSENLNEDEESNVLEDINKDIQKEDDLK</sequence>
<evidence type="ECO:0000256" key="3">
    <source>
        <dbReference type="SAM" id="MobiDB-lite"/>
    </source>
</evidence>
<dbReference type="NCBIfam" id="TIGR00756">
    <property type="entry name" value="PPR"/>
    <property type="match status" value="3"/>
</dbReference>
<feature type="compositionally biased region" description="Acidic residues" evidence="3">
    <location>
        <begin position="1060"/>
        <end position="1073"/>
    </location>
</feature>
<dbReference type="InterPro" id="IPR033490">
    <property type="entry name" value="LRP130"/>
</dbReference>
<reference evidence="5 6" key="1">
    <citation type="submission" date="2022-05" db="EMBL/GenBank/DDBJ databases">
        <authorList>
            <consortium name="Genoscope - CEA"/>
            <person name="William W."/>
        </authorList>
    </citation>
    <scope>NUCLEOTIDE SEQUENCE [LARGE SCALE GENOMIC DNA]</scope>
</reference>
<comment type="caution">
    <text evidence="5">The sequence shown here is derived from an EMBL/GenBank/DDBJ whole genome shotgun (WGS) entry which is preliminary data.</text>
</comment>
<dbReference type="InterPro" id="IPR011990">
    <property type="entry name" value="TPR-like_helical_dom_sf"/>
</dbReference>
<dbReference type="Gene3D" id="1.25.40.10">
    <property type="entry name" value="Tetratricopeptide repeat domain"/>
    <property type="match status" value="5"/>
</dbReference>
<feature type="repeat" description="PPR" evidence="2">
    <location>
        <begin position="173"/>
        <end position="207"/>
    </location>
</feature>
<evidence type="ECO:0000313" key="6">
    <source>
        <dbReference type="Proteomes" id="UP001159427"/>
    </source>
</evidence>
<evidence type="ECO:0000256" key="1">
    <source>
        <dbReference type="ARBA" id="ARBA00022737"/>
    </source>
</evidence>
<feature type="repeat" description="PPR" evidence="2">
    <location>
        <begin position="243"/>
        <end position="277"/>
    </location>
</feature>
<dbReference type="PANTHER" id="PTHR46669:SF1">
    <property type="entry name" value="LEUCINE-RICH PPR MOTIF-CONTAINING PROTEIN, MITOCHONDRIAL"/>
    <property type="match status" value="1"/>
</dbReference>
<organism evidence="5 6">
    <name type="scientific">Porites evermanni</name>
    <dbReference type="NCBI Taxonomy" id="104178"/>
    <lineage>
        <taxon>Eukaryota</taxon>
        <taxon>Metazoa</taxon>
        <taxon>Cnidaria</taxon>
        <taxon>Anthozoa</taxon>
        <taxon>Hexacorallia</taxon>
        <taxon>Scleractinia</taxon>
        <taxon>Fungiina</taxon>
        <taxon>Poritidae</taxon>
        <taxon>Porites</taxon>
    </lineage>
</organism>
<dbReference type="Proteomes" id="UP001159427">
    <property type="component" value="Unassembled WGS sequence"/>
</dbReference>
<feature type="repeat" description="PPR" evidence="2">
    <location>
        <begin position="812"/>
        <end position="846"/>
    </location>
</feature>
<proteinExistence type="predicted"/>
<dbReference type="InterPro" id="IPR002885">
    <property type="entry name" value="PPR_rpt"/>
</dbReference>
<evidence type="ECO:0000313" key="5">
    <source>
        <dbReference type="EMBL" id="CAH3028500.1"/>
    </source>
</evidence>
<evidence type="ECO:0000256" key="2">
    <source>
        <dbReference type="PROSITE-ProRule" id="PRU00708"/>
    </source>
</evidence>
<dbReference type="PANTHER" id="PTHR46669">
    <property type="entry name" value="LEUCINE-RICH PPR MOTIF-CONTAINING PROTEIN, MITOCHONDRIAL"/>
    <property type="match status" value="1"/>
</dbReference>
<dbReference type="EMBL" id="CALNXI010000516">
    <property type="protein sequence ID" value="CAH3028500.1"/>
    <property type="molecule type" value="Genomic_DNA"/>
</dbReference>
<gene>
    <name evidence="5" type="ORF">PEVE_00034246</name>
</gene>
<feature type="compositionally biased region" description="Low complexity" evidence="3">
    <location>
        <begin position="1046"/>
        <end position="1059"/>
    </location>
</feature>
<keyword evidence="6" id="KW-1185">Reference proteome</keyword>
<name>A0ABN8MJ22_9CNID</name>
<feature type="compositionally biased region" description="Basic and acidic residues" evidence="3">
    <location>
        <begin position="77"/>
        <end position="88"/>
    </location>
</feature>
<feature type="domain" description="Pentatricopeptide repeat-containing protein-mitochondrial" evidence="4">
    <location>
        <begin position="216"/>
        <end position="308"/>
    </location>
</feature>
<feature type="repeat" description="PPR" evidence="2">
    <location>
        <begin position="278"/>
        <end position="312"/>
    </location>
</feature>
<dbReference type="InterPro" id="IPR057027">
    <property type="entry name" value="TPR_mt"/>
</dbReference>
<feature type="region of interest" description="Disordered" evidence="3">
    <location>
        <begin position="62"/>
        <end position="88"/>
    </location>
</feature>
<dbReference type="Pfam" id="PF23276">
    <property type="entry name" value="TPR_24"/>
    <property type="match status" value="1"/>
</dbReference>
<protein>
    <recommendedName>
        <fullName evidence="4">Pentatricopeptide repeat-containing protein-mitochondrial domain-containing protein</fullName>
    </recommendedName>
</protein>
<dbReference type="Pfam" id="PF13041">
    <property type="entry name" value="PPR_2"/>
    <property type="match status" value="1"/>
</dbReference>
<evidence type="ECO:0000259" key="4">
    <source>
        <dbReference type="Pfam" id="PF23276"/>
    </source>
</evidence>
<dbReference type="PROSITE" id="PS51375">
    <property type="entry name" value="PPR"/>
    <property type="match status" value="4"/>
</dbReference>